<accession>A0A3D8QS27</accession>
<keyword evidence="6" id="KW-0804">Transcription</keyword>
<feature type="domain" description="C2H2-type" evidence="9">
    <location>
        <begin position="280"/>
        <end position="308"/>
    </location>
</feature>
<evidence type="ECO:0000256" key="6">
    <source>
        <dbReference type="ARBA" id="ARBA00023163"/>
    </source>
</evidence>
<dbReference type="EMBL" id="PVWQ01000014">
    <property type="protein sequence ID" value="RDW64478.1"/>
    <property type="molecule type" value="Genomic_DNA"/>
</dbReference>
<dbReference type="STRING" id="1810919.A0A3D8QS27"/>
<gene>
    <name evidence="10" type="ORF">DSM5745_09889</name>
</gene>
<comment type="caution">
    <text evidence="10">The sequence shown here is derived from an EMBL/GenBank/DDBJ whole genome shotgun (WGS) entry which is preliminary data.</text>
</comment>
<sequence>MSEYSFEFPDATYGSLEEFLKENCEPAVPTSPPAPVSPTFVHPLDVFCSEYDEDRGLTGPVRNIFAQEDTHYPPILTSDTAEPDTNALEDQVVNDMEEEPTLAVHSADDMDPLPSPPAMPVNPDDQNANQSSLGIIPVPPYNPNNPGQFQCPLPGCTRRGGFNCKGWLMRHIRAKHKDHASPDNQELIRPLFSSDSEDTAPLFPCPWPRCPHPGFDQEAWLKRHIKAVHEPNPSLYSLDGEDGPPRFQCTWPDCTQRGGFNRKAALMRHVETKHISPSSFLCLTCWQPFDRADNLQEHIRRMHLENEG</sequence>
<dbReference type="RefSeq" id="XP_026599637.1">
    <property type="nucleotide sequence ID" value="XM_026751905.1"/>
</dbReference>
<dbReference type="Gene3D" id="3.30.160.60">
    <property type="entry name" value="Classic Zinc Finger"/>
    <property type="match status" value="1"/>
</dbReference>
<name>A0A3D8QS27_9EURO</name>
<keyword evidence="11" id="KW-1185">Reference proteome</keyword>
<dbReference type="PANTHER" id="PTHR46179:SF13">
    <property type="entry name" value="C2H2-TYPE DOMAIN-CONTAINING PROTEIN"/>
    <property type="match status" value="1"/>
</dbReference>
<comment type="subcellular location">
    <subcellularLocation>
        <location evidence="1">Nucleus</location>
    </subcellularLocation>
</comment>
<keyword evidence="2" id="KW-0479">Metal-binding</keyword>
<dbReference type="SMART" id="SM00355">
    <property type="entry name" value="ZnF_C2H2"/>
    <property type="match status" value="4"/>
</dbReference>
<dbReference type="PROSITE" id="PS00028">
    <property type="entry name" value="ZINC_FINGER_C2H2_1"/>
    <property type="match status" value="1"/>
</dbReference>
<evidence type="ECO:0000256" key="5">
    <source>
        <dbReference type="ARBA" id="ARBA00023015"/>
    </source>
</evidence>
<proteinExistence type="predicted"/>
<dbReference type="GO" id="GO:0006357">
    <property type="term" value="P:regulation of transcription by RNA polymerase II"/>
    <property type="evidence" value="ECO:0007669"/>
    <property type="project" value="TreeGrafter"/>
</dbReference>
<dbReference type="PANTHER" id="PTHR46179">
    <property type="entry name" value="ZINC FINGER PROTEIN"/>
    <property type="match status" value="1"/>
</dbReference>
<evidence type="ECO:0000256" key="7">
    <source>
        <dbReference type="ARBA" id="ARBA00023242"/>
    </source>
</evidence>
<protein>
    <recommendedName>
        <fullName evidence="9">C2H2-type domain-containing protein</fullName>
    </recommendedName>
</protein>
<keyword evidence="5" id="KW-0805">Transcription regulation</keyword>
<evidence type="ECO:0000256" key="3">
    <source>
        <dbReference type="ARBA" id="ARBA00022771"/>
    </source>
</evidence>
<dbReference type="PROSITE" id="PS50157">
    <property type="entry name" value="ZINC_FINGER_C2H2_2"/>
    <property type="match status" value="1"/>
</dbReference>
<evidence type="ECO:0000256" key="1">
    <source>
        <dbReference type="ARBA" id="ARBA00004123"/>
    </source>
</evidence>
<evidence type="ECO:0000313" key="10">
    <source>
        <dbReference type="EMBL" id="RDW64478.1"/>
    </source>
</evidence>
<dbReference type="InterPro" id="IPR013087">
    <property type="entry name" value="Znf_C2H2_type"/>
</dbReference>
<dbReference type="GeneID" id="38120259"/>
<evidence type="ECO:0000256" key="4">
    <source>
        <dbReference type="ARBA" id="ARBA00022833"/>
    </source>
</evidence>
<reference evidence="10 11" key="1">
    <citation type="journal article" date="2018" name="IMA Fungus">
        <title>IMA Genome-F 9: Draft genome sequence of Annulohypoxylon stygium, Aspergillus mulundensis, Berkeleyomyces basicola (syn. Thielaviopsis basicola), Ceratocystis smalleyi, two Cercospora beticola strains, Coleophoma cylindrospora, Fusarium fracticaudum, Phialophora cf. hyalina, and Morchella septimelata.</title>
        <authorList>
            <person name="Wingfield B.D."/>
            <person name="Bills G.F."/>
            <person name="Dong Y."/>
            <person name="Huang W."/>
            <person name="Nel W.J."/>
            <person name="Swalarsk-Parry B.S."/>
            <person name="Vaghefi N."/>
            <person name="Wilken P.M."/>
            <person name="An Z."/>
            <person name="de Beer Z.W."/>
            <person name="De Vos L."/>
            <person name="Chen L."/>
            <person name="Duong T.A."/>
            <person name="Gao Y."/>
            <person name="Hammerbacher A."/>
            <person name="Kikkert J.R."/>
            <person name="Li Y."/>
            <person name="Li H."/>
            <person name="Li K."/>
            <person name="Li Q."/>
            <person name="Liu X."/>
            <person name="Ma X."/>
            <person name="Naidoo K."/>
            <person name="Pethybridge S.J."/>
            <person name="Sun J."/>
            <person name="Steenkamp E.T."/>
            <person name="van der Nest M.A."/>
            <person name="van Wyk S."/>
            <person name="Wingfield M.J."/>
            <person name="Xiong C."/>
            <person name="Yue Q."/>
            <person name="Zhang X."/>
        </authorList>
    </citation>
    <scope>NUCLEOTIDE SEQUENCE [LARGE SCALE GENOMIC DNA]</scope>
    <source>
        <strain evidence="10 11">DSM 5745</strain>
    </source>
</reference>
<keyword evidence="7" id="KW-0539">Nucleus</keyword>
<evidence type="ECO:0000313" key="11">
    <source>
        <dbReference type="Proteomes" id="UP000256690"/>
    </source>
</evidence>
<organism evidence="10 11">
    <name type="scientific">Aspergillus mulundensis</name>
    <dbReference type="NCBI Taxonomy" id="1810919"/>
    <lineage>
        <taxon>Eukaryota</taxon>
        <taxon>Fungi</taxon>
        <taxon>Dikarya</taxon>
        <taxon>Ascomycota</taxon>
        <taxon>Pezizomycotina</taxon>
        <taxon>Eurotiomycetes</taxon>
        <taxon>Eurotiomycetidae</taxon>
        <taxon>Eurotiales</taxon>
        <taxon>Aspergillaceae</taxon>
        <taxon>Aspergillus</taxon>
        <taxon>Aspergillus subgen. Nidulantes</taxon>
    </lineage>
</organism>
<dbReference type="OrthoDB" id="654211at2759"/>
<evidence type="ECO:0000256" key="2">
    <source>
        <dbReference type="ARBA" id="ARBA00022723"/>
    </source>
</evidence>
<evidence type="ECO:0000259" key="9">
    <source>
        <dbReference type="PROSITE" id="PS50157"/>
    </source>
</evidence>
<dbReference type="Proteomes" id="UP000256690">
    <property type="component" value="Unassembled WGS sequence"/>
</dbReference>
<keyword evidence="4" id="KW-0862">Zinc</keyword>
<dbReference type="GO" id="GO:0005634">
    <property type="term" value="C:nucleus"/>
    <property type="evidence" value="ECO:0007669"/>
    <property type="project" value="UniProtKB-SubCell"/>
</dbReference>
<dbReference type="AlphaFoldDB" id="A0A3D8QS27"/>
<dbReference type="InterPro" id="IPR051061">
    <property type="entry name" value="Zinc_finger_trans_reg"/>
</dbReference>
<keyword evidence="3 8" id="KW-0863">Zinc-finger</keyword>
<evidence type="ECO:0000256" key="8">
    <source>
        <dbReference type="PROSITE-ProRule" id="PRU00042"/>
    </source>
</evidence>
<dbReference type="GO" id="GO:0008270">
    <property type="term" value="F:zinc ion binding"/>
    <property type="evidence" value="ECO:0007669"/>
    <property type="project" value="UniProtKB-KW"/>
</dbReference>